<evidence type="ECO:0000313" key="6">
    <source>
        <dbReference type="EMBL" id="KHJ66008.1"/>
    </source>
</evidence>
<gene>
    <name evidence="6" type="ORF">QU24_21545</name>
</gene>
<evidence type="ECO:0000259" key="5">
    <source>
        <dbReference type="Pfam" id="PF01258"/>
    </source>
</evidence>
<dbReference type="SUPFAM" id="SSF57716">
    <property type="entry name" value="Glucocorticoid receptor-like (DNA-binding domain)"/>
    <property type="match status" value="1"/>
</dbReference>
<keyword evidence="2" id="KW-0863">Zinc-finger</keyword>
<dbReference type="InterPro" id="IPR000962">
    <property type="entry name" value="Znf_DskA_TraR"/>
</dbReference>
<dbReference type="PROSITE" id="PS51128">
    <property type="entry name" value="ZF_DKSA_2"/>
    <property type="match status" value="1"/>
</dbReference>
<protein>
    <recommendedName>
        <fullName evidence="5">Zinc finger DksA/TraR C4-type domain-containing protein</fullName>
    </recommendedName>
</protein>
<evidence type="ECO:0000313" key="7">
    <source>
        <dbReference type="Proteomes" id="UP000030853"/>
    </source>
</evidence>
<dbReference type="GO" id="GO:0008270">
    <property type="term" value="F:zinc ion binding"/>
    <property type="evidence" value="ECO:0007669"/>
    <property type="project" value="UniProtKB-KW"/>
</dbReference>
<feature type="zinc finger region" description="dksA C4-type" evidence="4">
    <location>
        <begin position="35"/>
        <end position="59"/>
    </location>
</feature>
<name>A0A0B1QYY6_9GAMM</name>
<dbReference type="EMBL" id="JTJJ01000097">
    <property type="protein sequence ID" value="KHJ66008.1"/>
    <property type="molecule type" value="Genomic_DNA"/>
</dbReference>
<proteinExistence type="predicted"/>
<accession>A0A0B1QYY6</accession>
<comment type="caution">
    <text evidence="6">The sequence shown here is derived from an EMBL/GenBank/DDBJ whole genome shotgun (WGS) entry which is preliminary data.</text>
</comment>
<reference evidence="6 7" key="1">
    <citation type="submission" date="2014-11" db="EMBL/GenBank/DDBJ databases">
        <title>Genome sequencing of Pantoea rodasii ND03.</title>
        <authorList>
            <person name="Muhamad Yunos N.Y."/>
            <person name="Chan K.-G."/>
        </authorList>
    </citation>
    <scope>NUCLEOTIDE SEQUENCE [LARGE SCALE GENOMIC DNA]</scope>
    <source>
        <strain evidence="6 7">ND03</strain>
    </source>
</reference>
<dbReference type="Proteomes" id="UP000030853">
    <property type="component" value="Unassembled WGS sequence"/>
</dbReference>
<dbReference type="PANTHER" id="PTHR38777:SF1">
    <property type="entry name" value="DNAK SUPPRESSOR PROTEIN"/>
    <property type="match status" value="1"/>
</dbReference>
<evidence type="ECO:0000256" key="4">
    <source>
        <dbReference type="PROSITE-ProRule" id="PRU00510"/>
    </source>
</evidence>
<dbReference type="PANTHER" id="PTHR38777">
    <property type="entry name" value="FELS-2 PROPHAGE PROTEIN"/>
    <property type="match status" value="1"/>
</dbReference>
<dbReference type="AlphaFoldDB" id="A0A0B1QYY6"/>
<dbReference type="NCBIfam" id="TIGR02419">
    <property type="entry name" value="C4_traR_proteo"/>
    <property type="match status" value="1"/>
</dbReference>
<evidence type="ECO:0000256" key="3">
    <source>
        <dbReference type="ARBA" id="ARBA00022833"/>
    </source>
</evidence>
<dbReference type="Pfam" id="PF01258">
    <property type="entry name" value="zf-dskA_traR"/>
    <property type="match status" value="1"/>
</dbReference>
<dbReference type="Gene3D" id="1.20.120.910">
    <property type="entry name" value="DksA, coiled-coil domain"/>
    <property type="match status" value="1"/>
</dbReference>
<organism evidence="6 7">
    <name type="scientific">Pantoea rodasii</name>
    <dbReference type="NCBI Taxonomy" id="1076549"/>
    <lineage>
        <taxon>Bacteria</taxon>
        <taxon>Pseudomonadati</taxon>
        <taxon>Pseudomonadota</taxon>
        <taxon>Gammaproteobacteria</taxon>
        <taxon>Enterobacterales</taxon>
        <taxon>Erwiniaceae</taxon>
        <taxon>Pantoea</taxon>
    </lineage>
</organism>
<feature type="domain" description="Zinc finger DksA/TraR C4-type" evidence="5">
    <location>
        <begin position="33"/>
        <end position="65"/>
    </location>
</feature>
<dbReference type="GO" id="GO:1900378">
    <property type="term" value="P:positive regulation of secondary metabolite biosynthetic process"/>
    <property type="evidence" value="ECO:0007669"/>
    <property type="project" value="TreeGrafter"/>
</dbReference>
<dbReference type="RefSeq" id="WP_039335381.1">
    <property type="nucleotide sequence ID" value="NZ_JTJJ01000097.1"/>
</dbReference>
<sequence>MADSMDIVQQRTEEMLERSIALITNRPVGVSASFCEDCNAPIPEQRRRAIHGVTRCVCCQDIEERFGNARKGGAA</sequence>
<evidence type="ECO:0000256" key="2">
    <source>
        <dbReference type="ARBA" id="ARBA00022771"/>
    </source>
</evidence>
<keyword evidence="3" id="KW-0862">Zinc</keyword>
<dbReference type="InterPro" id="IPR012783">
    <property type="entry name" value="Znf_C4_TraR"/>
</dbReference>
<evidence type="ECO:0000256" key="1">
    <source>
        <dbReference type="ARBA" id="ARBA00022723"/>
    </source>
</evidence>
<keyword evidence="1" id="KW-0479">Metal-binding</keyword>